<dbReference type="CDD" id="cd11304">
    <property type="entry name" value="Cadherin_repeat"/>
    <property type="match status" value="1"/>
</dbReference>
<evidence type="ECO:0000256" key="1">
    <source>
        <dbReference type="SAM" id="Phobius"/>
    </source>
</evidence>
<name>A0A673M233_9TELE</name>
<sequence>MSMYLVTVVVEDGGYPIRSSTGTVSVRVCTCDTDGSLLSCNAEAVFFPMGLSTGALMAIMLCIVILLGELDMFVSKRTLERQRNMHLINLISPLKHYKCFN</sequence>
<feature type="transmembrane region" description="Helical" evidence="1">
    <location>
        <begin position="45"/>
        <end position="67"/>
    </location>
</feature>
<keyword evidence="1" id="KW-0472">Membrane</keyword>
<dbReference type="Proteomes" id="UP000472270">
    <property type="component" value="Unassembled WGS sequence"/>
</dbReference>
<reference evidence="2" key="2">
    <citation type="submission" date="2025-09" db="UniProtKB">
        <authorList>
            <consortium name="Ensembl"/>
        </authorList>
    </citation>
    <scope>IDENTIFICATION</scope>
</reference>
<protein>
    <submittedName>
        <fullName evidence="2">Uncharacterized protein</fullName>
    </submittedName>
</protein>
<dbReference type="Gene3D" id="2.60.40.60">
    <property type="entry name" value="Cadherins"/>
    <property type="match status" value="1"/>
</dbReference>
<keyword evidence="1" id="KW-0812">Transmembrane</keyword>
<reference evidence="2" key="1">
    <citation type="submission" date="2025-08" db="UniProtKB">
        <authorList>
            <consortium name="Ensembl"/>
        </authorList>
    </citation>
    <scope>IDENTIFICATION</scope>
</reference>
<dbReference type="Ensembl" id="ENSSRHT00000084447.1">
    <property type="protein sequence ID" value="ENSSRHP00000082223.1"/>
    <property type="gene ID" value="ENSSRHG00000040721.1"/>
</dbReference>
<proteinExistence type="predicted"/>
<keyword evidence="1" id="KW-1133">Transmembrane helix</keyword>
<evidence type="ECO:0000313" key="3">
    <source>
        <dbReference type="Proteomes" id="UP000472270"/>
    </source>
</evidence>
<accession>A0A673M233</accession>
<organism evidence="2 3">
    <name type="scientific">Sinocyclocheilus rhinocerous</name>
    <dbReference type="NCBI Taxonomy" id="307959"/>
    <lineage>
        <taxon>Eukaryota</taxon>
        <taxon>Metazoa</taxon>
        <taxon>Chordata</taxon>
        <taxon>Craniata</taxon>
        <taxon>Vertebrata</taxon>
        <taxon>Euteleostomi</taxon>
        <taxon>Actinopterygii</taxon>
        <taxon>Neopterygii</taxon>
        <taxon>Teleostei</taxon>
        <taxon>Ostariophysi</taxon>
        <taxon>Cypriniformes</taxon>
        <taxon>Cyprinidae</taxon>
        <taxon>Cyprininae</taxon>
        <taxon>Sinocyclocheilus</taxon>
    </lineage>
</organism>
<keyword evidence="3" id="KW-1185">Reference proteome</keyword>
<dbReference type="AlphaFoldDB" id="A0A673M233"/>
<evidence type="ECO:0000313" key="2">
    <source>
        <dbReference type="Ensembl" id="ENSSRHP00000082223.1"/>
    </source>
</evidence>